<gene>
    <name evidence="1" type="ORF">MICPUN_57875</name>
</gene>
<name>C1E417_MICCC</name>
<dbReference type="GeneID" id="8243059"/>
<sequence>MMSFASAKLNRVHSGCSRRRGCVEKNRRAARICCASSNESDVEATLELPAKGKQAVLELRVEVSKPLPAVEGKGDAREFVRSDGALHSFLQGGPSTPQLLGEGHWRVVAPGFAGKLFFIGPSVEFYPVNEVEILHSDIDDKEWAQVTLALKRGSIEGCPASVVDWINQAYTTDRTTTIVTVDSRMGMVVTSVDVRISIMVPKLFSLVPTHKIEAAMKASALGSTEAALRTVCDAVGEAWMTYHAGGGLTRV</sequence>
<dbReference type="Proteomes" id="UP000002009">
    <property type="component" value="Chromosome 4"/>
</dbReference>
<evidence type="ECO:0000313" key="2">
    <source>
        <dbReference type="Proteomes" id="UP000002009"/>
    </source>
</evidence>
<dbReference type="KEGG" id="mis:MICPUN_57875"/>
<proteinExistence type="predicted"/>
<evidence type="ECO:0000313" key="1">
    <source>
        <dbReference type="EMBL" id="ACO63032.1"/>
    </source>
</evidence>
<dbReference type="OrthoDB" id="10628577at2759"/>
<accession>C1E417</accession>
<dbReference type="RefSeq" id="XP_002501774.1">
    <property type="nucleotide sequence ID" value="XM_002501728.1"/>
</dbReference>
<dbReference type="EMBL" id="CP001325">
    <property type="protein sequence ID" value="ACO63032.1"/>
    <property type="molecule type" value="Genomic_DNA"/>
</dbReference>
<organism evidence="1 2">
    <name type="scientific">Micromonas commoda (strain RCC299 / NOUM17 / CCMP2709)</name>
    <name type="common">Picoplanktonic green alga</name>
    <dbReference type="NCBI Taxonomy" id="296587"/>
    <lineage>
        <taxon>Eukaryota</taxon>
        <taxon>Viridiplantae</taxon>
        <taxon>Chlorophyta</taxon>
        <taxon>Mamiellophyceae</taxon>
        <taxon>Mamiellales</taxon>
        <taxon>Mamiellaceae</taxon>
        <taxon>Micromonas</taxon>
    </lineage>
</organism>
<reference evidence="1 2" key="1">
    <citation type="journal article" date="2009" name="Science">
        <title>Green evolution and dynamic adaptations revealed by genomes of the marine picoeukaryotes Micromonas.</title>
        <authorList>
            <person name="Worden A.Z."/>
            <person name="Lee J.H."/>
            <person name="Mock T."/>
            <person name="Rouze P."/>
            <person name="Simmons M.P."/>
            <person name="Aerts A.L."/>
            <person name="Allen A.E."/>
            <person name="Cuvelier M.L."/>
            <person name="Derelle E."/>
            <person name="Everett M.V."/>
            <person name="Foulon E."/>
            <person name="Grimwood J."/>
            <person name="Gundlach H."/>
            <person name="Henrissat B."/>
            <person name="Napoli C."/>
            <person name="McDonald S.M."/>
            <person name="Parker M.S."/>
            <person name="Rombauts S."/>
            <person name="Salamov A."/>
            <person name="Von Dassow P."/>
            <person name="Badger J.H."/>
            <person name="Coutinho P.M."/>
            <person name="Demir E."/>
            <person name="Dubchak I."/>
            <person name="Gentemann C."/>
            <person name="Eikrem W."/>
            <person name="Gready J.E."/>
            <person name="John U."/>
            <person name="Lanier W."/>
            <person name="Lindquist E.A."/>
            <person name="Lucas S."/>
            <person name="Mayer K.F."/>
            <person name="Moreau H."/>
            <person name="Not F."/>
            <person name="Otillar R."/>
            <person name="Panaud O."/>
            <person name="Pangilinan J."/>
            <person name="Paulsen I."/>
            <person name="Piegu B."/>
            <person name="Poliakov A."/>
            <person name="Robbens S."/>
            <person name="Schmutz J."/>
            <person name="Toulza E."/>
            <person name="Wyss T."/>
            <person name="Zelensky A."/>
            <person name="Zhou K."/>
            <person name="Armbrust E.V."/>
            <person name="Bhattacharya D."/>
            <person name="Goodenough U.W."/>
            <person name="Van de Peer Y."/>
            <person name="Grigoriev I.V."/>
        </authorList>
    </citation>
    <scope>NUCLEOTIDE SEQUENCE [LARGE SCALE GENOMIC DNA]</scope>
    <source>
        <strain evidence="2">RCC299 / NOUM17</strain>
    </source>
</reference>
<dbReference type="AlphaFoldDB" id="C1E417"/>
<protein>
    <submittedName>
        <fullName evidence="1">Uncharacterized protein</fullName>
    </submittedName>
</protein>
<dbReference type="InParanoid" id="C1E417"/>
<keyword evidence="2" id="KW-1185">Reference proteome</keyword>